<dbReference type="OrthoDB" id="20295at2759"/>
<keyword evidence="14" id="KW-1185">Reference proteome</keyword>
<evidence type="ECO:0000313" key="13">
    <source>
        <dbReference type="EMBL" id="KAG2487016.1"/>
    </source>
</evidence>
<dbReference type="GO" id="GO:0005634">
    <property type="term" value="C:nucleus"/>
    <property type="evidence" value="ECO:0007669"/>
    <property type="project" value="UniProtKB-SubCell"/>
</dbReference>
<evidence type="ECO:0000256" key="6">
    <source>
        <dbReference type="ARBA" id="ARBA00012483"/>
    </source>
</evidence>
<name>A0A836BS19_9CHLO</name>
<keyword evidence="9" id="KW-0833">Ubl conjugation pathway</keyword>
<evidence type="ECO:0000256" key="10">
    <source>
        <dbReference type="ARBA" id="ARBA00023242"/>
    </source>
</evidence>
<evidence type="ECO:0000256" key="7">
    <source>
        <dbReference type="ARBA" id="ARBA00022490"/>
    </source>
</evidence>
<dbReference type="SUPFAM" id="SSF57850">
    <property type="entry name" value="RING/U-box"/>
    <property type="match status" value="1"/>
</dbReference>
<comment type="pathway">
    <text evidence="4">Protein modification; protein ubiquitination.</text>
</comment>
<dbReference type="PROSITE" id="PS51698">
    <property type="entry name" value="U_BOX"/>
    <property type="match status" value="1"/>
</dbReference>
<dbReference type="PANTHER" id="PTHR13931">
    <property type="entry name" value="UBIQUITINATION FACTOR E4"/>
    <property type="match status" value="1"/>
</dbReference>
<keyword evidence="10" id="KW-0539">Nucleus</keyword>
<protein>
    <recommendedName>
        <fullName evidence="6">RING-type E3 ubiquitin transferase</fullName>
        <ecNumber evidence="6">2.3.2.27</ecNumber>
    </recommendedName>
</protein>
<gene>
    <name evidence="13" type="ORF">HYH03_014386</name>
</gene>
<proteinExistence type="inferred from homology"/>
<dbReference type="EMBL" id="JAEHOE010000103">
    <property type="protein sequence ID" value="KAG2487016.1"/>
    <property type="molecule type" value="Genomic_DNA"/>
</dbReference>
<feature type="region of interest" description="Disordered" evidence="11">
    <location>
        <begin position="421"/>
        <end position="448"/>
    </location>
</feature>
<evidence type="ECO:0000256" key="4">
    <source>
        <dbReference type="ARBA" id="ARBA00004906"/>
    </source>
</evidence>
<comment type="caution">
    <text evidence="13">The sequence shown here is derived from an EMBL/GenBank/DDBJ whole genome shotgun (WGS) entry which is preliminary data.</text>
</comment>
<feature type="compositionally biased region" description="Basic and acidic residues" evidence="11">
    <location>
        <begin position="421"/>
        <end position="430"/>
    </location>
</feature>
<comment type="subcellular location">
    <subcellularLocation>
        <location evidence="3">Cytoplasm</location>
    </subcellularLocation>
    <subcellularLocation>
        <location evidence="2">Nucleus</location>
    </subcellularLocation>
</comment>
<dbReference type="Gene3D" id="3.30.40.10">
    <property type="entry name" value="Zinc/RING finger domain, C3HC4 (zinc finger)"/>
    <property type="match status" value="1"/>
</dbReference>
<dbReference type="GO" id="GO:0036503">
    <property type="term" value="P:ERAD pathway"/>
    <property type="evidence" value="ECO:0007669"/>
    <property type="project" value="InterPro"/>
</dbReference>
<evidence type="ECO:0000259" key="12">
    <source>
        <dbReference type="PROSITE" id="PS51698"/>
    </source>
</evidence>
<keyword evidence="7" id="KW-0963">Cytoplasm</keyword>
<dbReference type="EC" id="2.3.2.27" evidence="6"/>
<dbReference type="InterPro" id="IPR003613">
    <property type="entry name" value="Ubox_domain"/>
</dbReference>
<dbReference type="Proteomes" id="UP000612055">
    <property type="component" value="Unassembled WGS sequence"/>
</dbReference>
<keyword evidence="8" id="KW-0808">Transferase</keyword>
<dbReference type="AlphaFoldDB" id="A0A836BS19"/>
<dbReference type="InterPro" id="IPR013083">
    <property type="entry name" value="Znf_RING/FYVE/PHD"/>
</dbReference>
<comment type="similarity">
    <text evidence="5">Belongs to the ubiquitin conjugation factor E4 family.</text>
</comment>
<dbReference type="GO" id="GO:0000151">
    <property type="term" value="C:ubiquitin ligase complex"/>
    <property type="evidence" value="ECO:0007669"/>
    <property type="project" value="InterPro"/>
</dbReference>
<dbReference type="GO" id="GO:0034450">
    <property type="term" value="F:ubiquitin-ubiquitin ligase activity"/>
    <property type="evidence" value="ECO:0007669"/>
    <property type="project" value="InterPro"/>
</dbReference>
<evidence type="ECO:0000256" key="2">
    <source>
        <dbReference type="ARBA" id="ARBA00004123"/>
    </source>
</evidence>
<feature type="compositionally biased region" description="Low complexity" evidence="11">
    <location>
        <begin position="431"/>
        <end position="448"/>
    </location>
</feature>
<sequence>MAETEVLQRVFALRLYGEPDPSSGGAPVVVLSELAKELESEVPADAPKPVLDPGVLDRALVARLIESPPPNYSQPPIHYLLGCYERSTEELRRGGSNEAVKAAVATARDLILNYAGLALFAGVVPQAPALETRGALQLLDALLLRHGFNAPALASAVAPAFGGPAQAQVYVSGCVAMPAGLLEELAARHDKDEGLTDAVAKMVVELSRLFSRISPLGDPAPYLGALSQLLACEPLARAAVGCRQWLPDLKVATGRAAVLSGACWLGPFFNISPIPDQARGAPSQEPSVAALCFAGAEGRRPGDVNNSVSSLRLAMTGVTASLHGCVKALLKRTTKPAMLRWLGGVLEGNGERGKMEFSPDAAVPDGFMANLAAVLLKLCEPFMDTSPASPFWRRVDPGFVAAGGLLDGALAGETRLAADRDEEAAWRERVGSNGAASPSSPTGASPGAEGDERFHFICQAFFLTAHALHLGPVRIIQSMDDLIRELQWAQENVRQTEDMVASSSNPMEKALLERKLVAWRNALDAASCRYHAAITVLLDPALVANMLSYYRLMAAWLTRLATQGSAGGAGALTLPLPDPAPKDFTCMPEYFVEDMVVVLEYVGRSAPHLLSAAAGGVGVRLDEFAVFFTSLMASPTHVRSAFLRSRMSDVLEMWLPQDEEADGGRGFRSRRGGGADLAALFNCHPLVVEHLAPVLLQLYNEIERTEREGAFYFKFRMRVTIANILKYLWSVPQHRAVWLAFVRGEQYRGTSEKFASMLINDTTYLMGEVLKLLKLLREAEDIRADEAKWGAMGAREREEHQRLAAHNGQQLKALVRSAMSVLDTLNFVTEEVDTTRTFLQPHMVTRLADSLDYFLVYLVGPERRQLRIKNLSEFLDPRELLRRLIVVYLHVDAVDRAAPGAEGAVFAAAIGADKRSFRAENFHEALSVLDSVLTVGQKEALHSLSQRALAASCAAEEDEEMGEGVPEEFLCAIMSTPMKDPVLLPSGVVVDRPNIQRHLLSDPTDPFNRQPLTEDQLVPATDVAQRFAEWRRNRSSVGPQ</sequence>
<reference evidence="13" key="1">
    <citation type="journal article" date="2020" name="bioRxiv">
        <title>Comparative genomics of Chlamydomonas.</title>
        <authorList>
            <person name="Craig R.J."/>
            <person name="Hasan A.R."/>
            <person name="Ness R.W."/>
            <person name="Keightley P.D."/>
        </authorList>
    </citation>
    <scope>NUCLEOTIDE SEQUENCE</scope>
    <source>
        <strain evidence="13">CCAP 11/70</strain>
    </source>
</reference>
<dbReference type="Pfam" id="PF10408">
    <property type="entry name" value="Ufd2P_core"/>
    <property type="match status" value="1"/>
</dbReference>
<dbReference type="GO" id="GO:0006511">
    <property type="term" value="P:ubiquitin-dependent protein catabolic process"/>
    <property type="evidence" value="ECO:0007669"/>
    <property type="project" value="InterPro"/>
</dbReference>
<dbReference type="InterPro" id="IPR045132">
    <property type="entry name" value="UBE4"/>
</dbReference>
<dbReference type="InterPro" id="IPR019474">
    <property type="entry name" value="Ub_conjug_fac_E4_core"/>
</dbReference>
<evidence type="ECO:0000313" key="14">
    <source>
        <dbReference type="Proteomes" id="UP000612055"/>
    </source>
</evidence>
<evidence type="ECO:0000256" key="3">
    <source>
        <dbReference type="ARBA" id="ARBA00004496"/>
    </source>
</evidence>
<dbReference type="GO" id="GO:0000209">
    <property type="term" value="P:protein polyubiquitination"/>
    <property type="evidence" value="ECO:0007669"/>
    <property type="project" value="TreeGrafter"/>
</dbReference>
<evidence type="ECO:0000256" key="9">
    <source>
        <dbReference type="ARBA" id="ARBA00022786"/>
    </source>
</evidence>
<comment type="catalytic activity">
    <reaction evidence="1">
        <text>S-ubiquitinyl-[E2 ubiquitin-conjugating enzyme]-L-cysteine + [acceptor protein]-L-lysine = [E2 ubiquitin-conjugating enzyme]-L-cysteine + N(6)-ubiquitinyl-[acceptor protein]-L-lysine.</text>
        <dbReference type="EC" id="2.3.2.27"/>
    </reaction>
</comment>
<evidence type="ECO:0000256" key="5">
    <source>
        <dbReference type="ARBA" id="ARBA00007434"/>
    </source>
</evidence>
<dbReference type="FunFam" id="3.30.40.10:FF:000055">
    <property type="entry name" value="Ubiquitin conjugation factor e4 a"/>
    <property type="match status" value="1"/>
</dbReference>
<organism evidence="13 14">
    <name type="scientific">Edaphochlamys debaryana</name>
    <dbReference type="NCBI Taxonomy" id="47281"/>
    <lineage>
        <taxon>Eukaryota</taxon>
        <taxon>Viridiplantae</taxon>
        <taxon>Chlorophyta</taxon>
        <taxon>core chlorophytes</taxon>
        <taxon>Chlorophyceae</taxon>
        <taxon>CS clade</taxon>
        <taxon>Chlamydomonadales</taxon>
        <taxon>Chlamydomonadales incertae sedis</taxon>
        <taxon>Edaphochlamys</taxon>
    </lineage>
</organism>
<dbReference type="PANTHER" id="PTHR13931:SF2">
    <property type="entry name" value="UBIQUITIN CONJUGATION FACTOR E4 B"/>
    <property type="match status" value="1"/>
</dbReference>
<dbReference type="UniPathway" id="UPA00143"/>
<evidence type="ECO:0000256" key="1">
    <source>
        <dbReference type="ARBA" id="ARBA00000900"/>
    </source>
</evidence>
<accession>A0A836BS19</accession>
<dbReference type="SMART" id="SM00504">
    <property type="entry name" value="Ubox"/>
    <property type="match status" value="1"/>
</dbReference>
<evidence type="ECO:0000256" key="11">
    <source>
        <dbReference type="SAM" id="MobiDB-lite"/>
    </source>
</evidence>
<dbReference type="Pfam" id="PF04564">
    <property type="entry name" value="U-box"/>
    <property type="match status" value="1"/>
</dbReference>
<evidence type="ECO:0000256" key="8">
    <source>
        <dbReference type="ARBA" id="ARBA00022679"/>
    </source>
</evidence>
<feature type="domain" description="U-box" evidence="12">
    <location>
        <begin position="964"/>
        <end position="1037"/>
    </location>
</feature>
<dbReference type="GO" id="GO:0005737">
    <property type="term" value="C:cytoplasm"/>
    <property type="evidence" value="ECO:0007669"/>
    <property type="project" value="UniProtKB-SubCell"/>
</dbReference>